<evidence type="ECO:0000313" key="6">
    <source>
        <dbReference type="EMBL" id="BDU77290.1"/>
    </source>
</evidence>
<dbReference type="EMBL" id="AP027081">
    <property type="protein sequence ID" value="BDU77290.1"/>
    <property type="molecule type" value="Genomic_DNA"/>
</dbReference>
<organism evidence="6 7">
    <name type="scientific">Mesoterricola sediminis</name>
    <dbReference type="NCBI Taxonomy" id="2927980"/>
    <lineage>
        <taxon>Bacteria</taxon>
        <taxon>Pseudomonadati</taxon>
        <taxon>Acidobacteriota</taxon>
        <taxon>Holophagae</taxon>
        <taxon>Holophagales</taxon>
        <taxon>Holophagaceae</taxon>
        <taxon>Mesoterricola</taxon>
    </lineage>
</organism>
<name>A0AA48GX69_9BACT</name>
<evidence type="ECO:0000256" key="4">
    <source>
        <dbReference type="SAM" id="SignalP"/>
    </source>
</evidence>
<evidence type="ECO:0000259" key="5">
    <source>
        <dbReference type="PROSITE" id="PS50072"/>
    </source>
</evidence>
<dbReference type="EC" id="5.2.1.8" evidence="1"/>
<evidence type="ECO:0000313" key="7">
    <source>
        <dbReference type="Proteomes" id="UP001228113"/>
    </source>
</evidence>
<gene>
    <name evidence="6" type="primary">ppiA_2</name>
    <name evidence="6" type="ORF">METESE_22480</name>
</gene>
<dbReference type="Pfam" id="PF00160">
    <property type="entry name" value="Pro_isomerase"/>
    <property type="match status" value="1"/>
</dbReference>
<dbReference type="RefSeq" id="WP_243334499.1">
    <property type="nucleotide sequence ID" value="NZ_AP027081.1"/>
</dbReference>
<dbReference type="SUPFAM" id="SSF50891">
    <property type="entry name" value="Cyclophilin-like"/>
    <property type="match status" value="1"/>
</dbReference>
<proteinExistence type="predicted"/>
<dbReference type="AlphaFoldDB" id="A0AA48GX69"/>
<dbReference type="PANTHER" id="PTHR43246">
    <property type="entry name" value="PEPTIDYL-PROLYL CIS-TRANS ISOMERASE CYP38, CHLOROPLASTIC"/>
    <property type="match status" value="1"/>
</dbReference>
<evidence type="ECO:0000256" key="1">
    <source>
        <dbReference type="ARBA" id="ARBA00013194"/>
    </source>
</evidence>
<dbReference type="Proteomes" id="UP001228113">
    <property type="component" value="Chromosome"/>
</dbReference>
<dbReference type="PROSITE" id="PS50072">
    <property type="entry name" value="CSA_PPIASE_2"/>
    <property type="match status" value="1"/>
</dbReference>
<dbReference type="InterPro" id="IPR002130">
    <property type="entry name" value="Cyclophilin-type_PPIase_dom"/>
</dbReference>
<keyword evidence="4" id="KW-0732">Signal</keyword>
<dbReference type="InterPro" id="IPR044665">
    <property type="entry name" value="E_coli_cyclophilin_A-like"/>
</dbReference>
<feature type="signal peptide" evidence="4">
    <location>
        <begin position="1"/>
        <end position="16"/>
    </location>
</feature>
<dbReference type="Gene3D" id="2.40.100.10">
    <property type="entry name" value="Cyclophilin-like"/>
    <property type="match status" value="1"/>
</dbReference>
<feature type="domain" description="PPIase cyclophilin-type" evidence="5">
    <location>
        <begin position="25"/>
        <end position="187"/>
    </location>
</feature>
<keyword evidence="3 6" id="KW-0413">Isomerase</keyword>
<protein>
    <recommendedName>
        <fullName evidence="1">peptidylprolyl isomerase</fullName>
        <ecNumber evidence="1">5.2.1.8</ecNumber>
    </recommendedName>
</protein>
<keyword evidence="2" id="KW-0697">Rotamase</keyword>
<sequence length="189" mass="20282">MRKVLFALTLALPLLAGNPKVEIATSLGAFTVELAPEAAPATVQNFLAYVRNGTYNGTIFHRVVRGSITVIQGGQHLPDLSKKNVGASIRNEADLAKAKKLLNTRGTIAMARESLPDSAKAQFFINVKDNPSLNHKARTLGDFGYCPFGKVVKGMDVVERISKVKTSEQKGMKDVPAAPVTIVAVKEVP</sequence>
<feature type="chain" id="PRO_5041295274" description="peptidylprolyl isomerase" evidence="4">
    <location>
        <begin position="17"/>
        <end position="189"/>
    </location>
</feature>
<dbReference type="KEGG" id="msea:METESE_22480"/>
<accession>A0AA48GX69</accession>
<reference evidence="6" key="1">
    <citation type="journal article" date="2023" name="Int. J. Syst. Evol. Microbiol.">
        <title>Mesoterricola silvestris gen. nov., sp. nov., Mesoterricola sediminis sp. nov., Geothrix oryzae sp. nov., Geothrix edaphica sp. nov., Geothrix rubra sp. nov., and Geothrix limicola sp. nov., six novel members of Acidobacteriota isolated from soils.</title>
        <authorList>
            <person name="Itoh H."/>
            <person name="Sugisawa Y."/>
            <person name="Mise K."/>
            <person name="Xu Z."/>
            <person name="Kuniyasu M."/>
            <person name="Ushijima N."/>
            <person name="Kawano K."/>
            <person name="Kobayashi E."/>
            <person name="Shiratori Y."/>
            <person name="Masuda Y."/>
            <person name="Senoo K."/>
        </authorList>
    </citation>
    <scope>NUCLEOTIDE SEQUENCE</scope>
    <source>
        <strain evidence="6">W786</strain>
    </source>
</reference>
<dbReference type="GO" id="GO:0003755">
    <property type="term" value="F:peptidyl-prolyl cis-trans isomerase activity"/>
    <property type="evidence" value="ECO:0007669"/>
    <property type="project" value="UniProtKB-KW"/>
</dbReference>
<evidence type="ECO:0000256" key="2">
    <source>
        <dbReference type="ARBA" id="ARBA00023110"/>
    </source>
</evidence>
<keyword evidence="7" id="KW-1185">Reference proteome</keyword>
<dbReference type="InterPro" id="IPR029000">
    <property type="entry name" value="Cyclophilin-like_dom_sf"/>
</dbReference>
<evidence type="ECO:0000256" key="3">
    <source>
        <dbReference type="ARBA" id="ARBA00023235"/>
    </source>
</evidence>